<comment type="similarity">
    <text evidence="1">Belongs to the class IV-like SAM-binding methyltransferase superfamily.</text>
</comment>
<keyword evidence="2" id="KW-0808">Transferase</keyword>
<evidence type="ECO:0000313" key="3">
    <source>
        <dbReference type="Proteomes" id="UP000070501"/>
    </source>
</evidence>
<dbReference type="OrthoDB" id="361029at2759"/>
<dbReference type="GO" id="GO:0032259">
    <property type="term" value="P:methylation"/>
    <property type="evidence" value="ECO:0007669"/>
    <property type="project" value="UniProtKB-KW"/>
</dbReference>
<organism evidence="2 3">
    <name type="scientific">Microdochium bolleyi</name>
    <dbReference type="NCBI Taxonomy" id="196109"/>
    <lineage>
        <taxon>Eukaryota</taxon>
        <taxon>Fungi</taxon>
        <taxon>Dikarya</taxon>
        <taxon>Ascomycota</taxon>
        <taxon>Pezizomycotina</taxon>
        <taxon>Sordariomycetes</taxon>
        <taxon>Xylariomycetidae</taxon>
        <taxon>Xylariales</taxon>
        <taxon>Microdochiaceae</taxon>
        <taxon>Microdochium</taxon>
    </lineage>
</organism>
<dbReference type="AlphaFoldDB" id="A0A136J9H1"/>
<evidence type="ECO:0000256" key="1">
    <source>
        <dbReference type="ARBA" id="ARBA00009841"/>
    </source>
</evidence>
<dbReference type="InterPro" id="IPR012340">
    <property type="entry name" value="NA-bd_OB-fold"/>
</dbReference>
<gene>
    <name evidence="2" type="ORF">Micbo1qcDRAFT_158603</name>
</gene>
<dbReference type="PANTHER" id="PTHR12150">
    <property type="entry name" value="CLASS IV SAM-BINDING METHYLTRANSFERASE-RELATED"/>
    <property type="match status" value="1"/>
</dbReference>
<dbReference type="SUPFAM" id="SSF50249">
    <property type="entry name" value="Nucleic acid-binding proteins"/>
    <property type="match status" value="1"/>
</dbReference>
<dbReference type="GO" id="GO:0008168">
    <property type="term" value="F:methyltransferase activity"/>
    <property type="evidence" value="ECO:0007669"/>
    <property type="project" value="UniProtKB-KW"/>
</dbReference>
<dbReference type="InterPro" id="IPR029028">
    <property type="entry name" value="Alpha/beta_knot_MTases"/>
</dbReference>
<dbReference type="FunCoup" id="A0A136J9H1">
    <property type="interactions" value="923"/>
</dbReference>
<keyword evidence="2" id="KW-0489">Methyltransferase</keyword>
<proteinExistence type="inferred from homology"/>
<dbReference type="PANTHER" id="PTHR12150:SF13">
    <property type="entry name" value="METHYLTRANSFERASE C9ORF114-RELATED"/>
    <property type="match status" value="1"/>
</dbReference>
<dbReference type="Pfam" id="PF02598">
    <property type="entry name" value="Methyltrn_RNA_3"/>
    <property type="match status" value="1"/>
</dbReference>
<accession>A0A136J9H1</accession>
<dbReference type="Gene3D" id="2.40.50.140">
    <property type="entry name" value="Nucleic acid-binding proteins"/>
    <property type="match status" value="1"/>
</dbReference>
<dbReference type="CDD" id="cd18086">
    <property type="entry name" value="HsC9orf114-like"/>
    <property type="match status" value="1"/>
</dbReference>
<dbReference type="Gene3D" id="3.40.1280.10">
    <property type="match status" value="1"/>
</dbReference>
<reference evidence="3" key="1">
    <citation type="submission" date="2016-02" db="EMBL/GenBank/DDBJ databases">
        <title>Draft genome sequence of Microdochium bolleyi, a fungal endophyte of beachgrass.</title>
        <authorList>
            <consortium name="DOE Joint Genome Institute"/>
            <person name="David A.S."/>
            <person name="May G."/>
            <person name="Haridas S."/>
            <person name="Lim J."/>
            <person name="Wang M."/>
            <person name="Labutti K."/>
            <person name="Lipzen A."/>
            <person name="Barry K."/>
            <person name="Grigoriev I.V."/>
        </authorList>
    </citation>
    <scope>NUCLEOTIDE SEQUENCE [LARGE SCALE GENOMIC DNA]</scope>
    <source>
        <strain evidence="3">J235TASD1</strain>
    </source>
</reference>
<dbReference type="InterPro" id="IPR029026">
    <property type="entry name" value="tRNA_m1G_MTases_N"/>
</dbReference>
<dbReference type="InterPro" id="IPR003750">
    <property type="entry name" value="Put_MeTrfase-C9orf114-like"/>
</dbReference>
<sequence length="312" mass="34777">MGRSWTVSIALPGSVLSLCRRDEQRVHIVSHIARALCVYSIDEIIIYDDSPPDSRPRSVDTSSYTGDIDACGYVDHLLQYLEMPPFMRKTLLPLHPNLKQAGLMANLEIPSHPHPRHWVPYAEGVTLPGATPSGKGTIVDIGHKSPVVINQDVPPKTRITLRLDENNPEAAEPVDPSTPRSEGGYFWGYTTRRAETLSAVFEGCKFEGGYDMSIGTSERGTLLAEALPERKLKREPLQFQHLLIVFGGPRGLEYAAENDPTLNGMGIVRARTQELFDHWVNFLPGQGTRTVQTEEALWAGLAVMRRIWIDKE</sequence>
<dbReference type="EMBL" id="KQ964247">
    <property type="protein sequence ID" value="KXJ93736.1"/>
    <property type="molecule type" value="Genomic_DNA"/>
</dbReference>
<dbReference type="InParanoid" id="A0A136J9H1"/>
<dbReference type="Proteomes" id="UP000070501">
    <property type="component" value="Unassembled WGS sequence"/>
</dbReference>
<keyword evidence="3" id="KW-1185">Reference proteome</keyword>
<dbReference type="SUPFAM" id="SSF75217">
    <property type="entry name" value="alpha/beta knot"/>
    <property type="match status" value="1"/>
</dbReference>
<dbReference type="STRING" id="196109.A0A136J9H1"/>
<evidence type="ECO:0000313" key="2">
    <source>
        <dbReference type="EMBL" id="KXJ93736.1"/>
    </source>
</evidence>
<name>A0A136J9H1_9PEZI</name>
<protein>
    <submittedName>
        <fullName evidence="2">Putative RNA methyltransferase</fullName>
    </submittedName>
</protein>